<comment type="caution">
    <text evidence="10">The sequence shown here is derived from an EMBL/GenBank/DDBJ whole genome shotgun (WGS) entry which is preliminary data.</text>
</comment>
<feature type="domain" description="Methyltransferase" evidence="9">
    <location>
        <begin position="69"/>
        <end position="191"/>
    </location>
</feature>
<evidence type="ECO:0000256" key="3">
    <source>
        <dbReference type="ARBA" id="ARBA00034487"/>
    </source>
</evidence>
<evidence type="ECO:0000256" key="4">
    <source>
        <dbReference type="ARBA" id="ARBA00034521"/>
    </source>
</evidence>
<dbReference type="Gene3D" id="3.40.50.150">
    <property type="entry name" value="Vaccinia Virus protein VP39"/>
    <property type="match status" value="1"/>
</dbReference>
<evidence type="ECO:0000256" key="2">
    <source>
        <dbReference type="ARBA" id="ARBA00022691"/>
    </source>
</evidence>
<dbReference type="Pfam" id="PF13847">
    <property type="entry name" value="Methyltransf_31"/>
    <property type="match status" value="1"/>
</dbReference>
<name>A0AA43RJT4_9LACT</name>
<evidence type="ECO:0000256" key="8">
    <source>
        <dbReference type="ARBA" id="ARBA00048428"/>
    </source>
</evidence>
<comment type="catalytic activity">
    <reaction evidence="6">
        <text>arsenic triglutathione + [thioredoxin]-dithiol + S-adenosyl-L-methionine + 2 H2O = methylarsonous acid + [thioredoxin]-disulfide + 3 glutathione + S-adenosyl-L-homocysteine + H(+)</text>
        <dbReference type="Rhea" id="RHEA:69460"/>
        <dbReference type="Rhea" id="RHEA-COMP:10698"/>
        <dbReference type="Rhea" id="RHEA-COMP:10700"/>
        <dbReference type="ChEBI" id="CHEBI:15377"/>
        <dbReference type="ChEBI" id="CHEBI:15378"/>
        <dbReference type="ChEBI" id="CHEBI:17826"/>
        <dbReference type="ChEBI" id="CHEBI:29950"/>
        <dbReference type="ChEBI" id="CHEBI:50058"/>
        <dbReference type="ChEBI" id="CHEBI:57856"/>
        <dbReference type="ChEBI" id="CHEBI:57925"/>
        <dbReference type="ChEBI" id="CHEBI:59789"/>
        <dbReference type="ChEBI" id="CHEBI:183640"/>
        <dbReference type="EC" id="2.1.1.137"/>
    </reaction>
</comment>
<organism evidence="10 11">
    <name type="scientific">Atopococcus tabaci</name>
    <dbReference type="NCBI Taxonomy" id="269774"/>
    <lineage>
        <taxon>Bacteria</taxon>
        <taxon>Bacillati</taxon>
        <taxon>Bacillota</taxon>
        <taxon>Bacilli</taxon>
        <taxon>Lactobacillales</taxon>
        <taxon>Carnobacteriaceae</taxon>
        <taxon>Atopococcus</taxon>
    </lineage>
</organism>
<keyword evidence="1" id="KW-0808">Transferase</keyword>
<dbReference type="InterPro" id="IPR026669">
    <property type="entry name" value="Arsenite_MeTrfase-like"/>
</dbReference>
<dbReference type="InterPro" id="IPR025714">
    <property type="entry name" value="Methyltranfer_dom"/>
</dbReference>
<dbReference type="PANTHER" id="PTHR43675:SF8">
    <property type="entry name" value="ARSENITE METHYLTRANSFERASE"/>
    <property type="match status" value="1"/>
</dbReference>
<keyword evidence="2" id="KW-0949">S-adenosyl-L-methionine</keyword>
<dbReference type="EMBL" id="JAUNQW010000001">
    <property type="protein sequence ID" value="MDO5456812.1"/>
    <property type="molecule type" value="Genomic_DNA"/>
</dbReference>
<evidence type="ECO:0000256" key="5">
    <source>
        <dbReference type="ARBA" id="ARBA00034545"/>
    </source>
</evidence>
<sequence>MDKKQQAVNDLYAGVALSGKLYSELTEEENAKQIEKISRSFGYDPEEITEEANMGLGCGNPLENANPVEGEVIVDLGCGKGMDTFIASKKVGSSGRAIGVDRLSEMIERAEQISDKRGFKNTAFIQSDIDDIDLPDEMADCIISNCVINLVADKLKVYQEIFRLLKPGGRISISDIVLYNPLPEEIADDPRLHAT</sequence>
<keyword evidence="10" id="KW-0489">Methyltransferase</keyword>
<evidence type="ECO:0000259" key="9">
    <source>
        <dbReference type="Pfam" id="PF13847"/>
    </source>
</evidence>
<evidence type="ECO:0000313" key="10">
    <source>
        <dbReference type="EMBL" id="MDO5456812.1"/>
    </source>
</evidence>
<dbReference type="CDD" id="cd02440">
    <property type="entry name" value="AdoMet_MTases"/>
    <property type="match status" value="1"/>
</dbReference>
<evidence type="ECO:0000313" key="11">
    <source>
        <dbReference type="Proteomes" id="UP001171751"/>
    </source>
</evidence>
<dbReference type="EC" id="2.1.1.137" evidence="4"/>
<gene>
    <name evidence="10" type="ORF">Q4F26_00565</name>
</gene>
<reference evidence="10" key="1">
    <citation type="submission" date="2023-07" db="EMBL/GenBank/DDBJ databases">
        <title>Between Cages and Wild: Unraveling the Impact of Captivity on Animal Microbiomes and Antimicrobial Resistance.</title>
        <authorList>
            <person name="Schmartz G.P."/>
            <person name="Rehner J."/>
            <person name="Schuff M.J."/>
            <person name="Becker S.L."/>
            <person name="Kravczyk M."/>
            <person name="Gurevich A."/>
            <person name="Francke R."/>
            <person name="Mueller R."/>
            <person name="Keller V."/>
            <person name="Keller A."/>
        </authorList>
    </citation>
    <scope>NUCLEOTIDE SEQUENCE</scope>
    <source>
        <strain evidence="10">S39M_St_73</strain>
    </source>
</reference>
<accession>A0AA43RJT4</accession>
<evidence type="ECO:0000256" key="1">
    <source>
        <dbReference type="ARBA" id="ARBA00022679"/>
    </source>
</evidence>
<dbReference type="PANTHER" id="PTHR43675">
    <property type="entry name" value="ARSENITE METHYLTRANSFERASE"/>
    <property type="match status" value="1"/>
</dbReference>
<protein>
    <recommendedName>
        <fullName evidence="5">Arsenite methyltransferase</fullName>
        <ecNumber evidence="4">2.1.1.137</ecNumber>
    </recommendedName>
</protein>
<keyword evidence="11" id="KW-1185">Reference proteome</keyword>
<dbReference type="AlphaFoldDB" id="A0AA43RJT4"/>
<comment type="similarity">
    <text evidence="3">Belongs to the methyltransferase superfamily. Arsenite methyltransferase family.</text>
</comment>
<dbReference type="Proteomes" id="UP001171751">
    <property type="component" value="Unassembled WGS sequence"/>
</dbReference>
<dbReference type="InterPro" id="IPR029063">
    <property type="entry name" value="SAM-dependent_MTases_sf"/>
</dbReference>
<evidence type="ECO:0000256" key="6">
    <source>
        <dbReference type="ARBA" id="ARBA00047941"/>
    </source>
</evidence>
<dbReference type="SUPFAM" id="SSF53335">
    <property type="entry name" value="S-adenosyl-L-methionine-dependent methyltransferases"/>
    <property type="match status" value="1"/>
</dbReference>
<comment type="catalytic activity">
    <reaction evidence="7">
        <text>arsenic triglutathione + 2 [thioredoxin]-dithiol + 2 S-adenosyl-L-methionine + H2O = dimethylarsinous acid + 2 [thioredoxin]-disulfide + 3 glutathione + 2 S-adenosyl-L-homocysteine + 2 H(+)</text>
        <dbReference type="Rhea" id="RHEA:69464"/>
        <dbReference type="Rhea" id="RHEA-COMP:10698"/>
        <dbReference type="Rhea" id="RHEA-COMP:10700"/>
        <dbReference type="ChEBI" id="CHEBI:15377"/>
        <dbReference type="ChEBI" id="CHEBI:15378"/>
        <dbReference type="ChEBI" id="CHEBI:23808"/>
        <dbReference type="ChEBI" id="CHEBI:29950"/>
        <dbReference type="ChEBI" id="CHEBI:50058"/>
        <dbReference type="ChEBI" id="CHEBI:57856"/>
        <dbReference type="ChEBI" id="CHEBI:57925"/>
        <dbReference type="ChEBI" id="CHEBI:59789"/>
        <dbReference type="ChEBI" id="CHEBI:183640"/>
        <dbReference type="EC" id="2.1.1.137"/>
    </reaction>
</comment>
<evidence type="ECO:0000256" key="7">
    <source>
        <dbReference type="ARBA" id="ARBA00047943"/>
    </source>
</evidence>
<dbReference type="GO" id="GO:0030791">
    <property type="term" value="F:arsenite methyltransferase activity"/>
    <property type="evidence" value="ECO:0007669"/>
    <property type="project" value="UniProtKB-EC"/>
</dbReference>
<proteinExistence type="inferred from homology"/>
<comment type="catalytic activity">
    <reaction evidence="8">
        <text>arsenic triglutathione + 3 [thioredoxin]-dithiol + 3 S-adenosyl-L-methionine = trimethylarsine + 3 [thioredoxin]-disulfide + 3 glutathione + 3 S-adenosyl-L-homocysteine + 3 H(+)</text>
        <dbReference type="Rhea" id="RHEA:69432"/>
        <dbReference type="Rhea" id="RHEA-COMP:10698"/>
        <dbReference type="Rhea" id="RHEA-COMP:10700"/>
        <dbReference type="ChEBI" id="CHEBI:15378"/>
        <dbReference type="ChEBI" id="CHEBI:27130"/>
        <dbReference type="ChEBI" id="CHEBI:29950"/>
        <dbReference type="ChEBI" id="CHEBI:50058"/>
        <dbReference type="ChEBI" id="CHEBI:57856"/>
        <dbReference type="ChEBI" id="CHEBI:57925"/>
        <dbReference type="ChEBI" id="CHEBI:59789"/>
        <dbReference type="ChEBI" id="CHEBI:183640"/>
        <dbReference type="EC" id="2.1.1.137"/>
    </reaction>
</comment>
<dbReference type="GO" id="GO:0032259">
    <property type="term" value="P:methylation"/>
    <property type="evidence" value="ECO:0007669"/>
    <property type="project" value="UniProtKB-KW"/>
</dbReference>